<dbReference type="InterPro" id="IPR008927">
    <property type="entry name" value="6-PGluconate_DH-like_C_sf"/>
</dbReference>
<evidence type="ECO:0000256" key="2">
    <source>
        <dbReference type="ARBA" id="ARBA00023027"/>
    </source>
</evidence>
<dbReference type="PANTHER" id="PTHR22981">
    <property type="entry name" value="3-HYDROXYISOBUTYRATE DEHYDROGENASE-RELATED"/>
    <property type="match status" value="1"/>
</dbReference>
<comment type="caution">
    <text evidence="6">The sequence shown here is derived from an EMBL/GenBank/DDBJ whole genome shotgun (WGS) entry which is preliminary data.</text>
</comment>
<dbReference type="GO" id="GO:0051287">
    <property type="term" value="F:NAD binding"/>
    <property type="evidence" value="ECO:0007669"/>
    <property type="project" value="InterPro"/>
</dbReference>
<organism evidence="6 7">
    <name type="scientific">Achromobacter pulmonis</name>
    <dbReference type="NCBI Taxonomy" id="1389932"/>
    <lineage>
        <taxon>Bacteria</taxon>
        <taxon>Pseudomonadati</taxon>
        <taxon>Pseudomonadota</taxon>
        <taxon>Betaproteobacteria</taxon>
        <taxon>Burkholderiales</taxon>
        <taxon>Alcaligenaceae</taxon>
        <taxon>Achromobacter</taxon>
    </lineage>
</organism>
<dbReference type="InterPro" id="IPR029154">
    <property type="entry name" value="HIBADH-like_NADP-bd"/>
</dbReference>
<accession>A0A2N8KQ40</accession>
<feature type="active site" evidence="3">
    <location>
        <position position="178"/>
    </location>
</feature>
<dbReference type="Proteomes" id="UP000235994">
    <property type="component" value="Unassembled WGS sequence"/>
</dbReference>
<name>A0A2N8KQ40_9BURK</name>
<dbReference type="Gene3D" id="1.10.1040.10">
    <property type="entry name" value="N-(1-d-carboxylethyl)-l-norvaline Dehydrogenase, domain 2"/>
    <property type="match status" value="1"/>
</dbReference>
<dbReference type="PANTHER" id="PTHR22981:SF7">
    <property type="entry name" value="3-HYDROXYISOBUTYRATE DEHYDROGENASE, MITOCHONDRIAL"/>
    <property type="match status" value="1"/>
</dbReference>
<dbReference type="Pfam" id="PF14833">
    <property type="entry name" value="NAD_binding_11"/>
    <property type="match status" value="1"/>
</dbReference>
<dbReference type="EMBL" id="POQS01000001">
    <property type="protein sequence ID" value="PND35593.1"/>
    <property type="molecule type" value="Genomic_DNA"/>
</dbReference>
<keyword evidence="1" id="KW-0560">Oxidoreductase</keyword>
<reference evidence="6 7" key="1">
    <citation type="submission" date="2018-01" db="EMBL/GenBank/DDBJ databases">
        <title>The draft genome of an aniline degradation strain ANB-1.</title>
        <authorList>
            <person name="Zhang L."/>
            <person name="Jiang J."/>
        </authorList>
    </citation>
    <scope>NUCLEOTIDE SEQUENCE [LARGE SCALE GENOMIC DNA]</scope>
    <source>
        <strain evidence="6 7">ANB-1</strain>
    </source>
</reference>
<dbReference type="InterPro" id="IPR036291">
    <property type="entry name" value="NAD(P)-bd_dom_sf"/>
</dbReference>
<dbReference type="SUPFAM" id="SSF51735">
    <property type="entry name" value="NAD(P)-binding Rossmann-fold domains"/>
    <property type="match status" value="1"/>
</dbReference>
<dbReference type="InterPro" id="IPR015815">
    <property type="entry name" value="HIBADH-related"/>
</dbReference>
<dbReference type="AlphaFoldDB" id="A0A2N8KQ40"/>
<dbReference type="SUPFAM" id="SSF48179">
    <property type="entry name" value="6-phosphogluconate dehydrogenase C-terminal domain-like"/>
    <property type="match status" value="1"/>
</dbReference>
<evidence type="ECO:0000313" key="6">
    <source>
        <dbReference type="EMBL" id="PND35593.1"/>
    </source>
</evidence>
<dbReference type="GO" id="GO:0016616">
    <property type="term" value="F:oxidoreductase activity, acting on the CH-OH group of donors, NAD or NADP as acceptor"/>
    <property type="evidence" value="ECO:0007669"/>
    <property type="project" value="TreeGrafter"/>
</dbReference>
<evidence type="ECO:0000259" key="4">
    <source>
        <dbReference type="Pfam" id="PF03446"/>
    </source>
</evidence>
<dbReference type="Pfam" id="PF03446">
    <property type="entry name" value="NAD_binding_2"/>
    <property type="match status" value="1"/>
</dbReference>
<evidence type="ECO:0000256" key="3">
    <source>
        <dbReference type="PIRSR" id="PIRSR000103-1"/>
    </source>
</evidence>
<proteinExistence type="predicted"/>
<gene>
    <name evidence="6" type="ORF">C1I89_04310</name>
</gene>
<feature type="domain" description="6-phosphogluconate dehydrogenase NADP-binding" evidence="4">
    <location>
        <begin position="4"/>
        <end position="169"/>
    </location>
</feature>
<evidence type="ECO:0000313" key="7">
    <source>
        <dbReference type="Proteomes" id="UP000235994"/>
    </source>
</evidence>
<keyword evidence="2" id="KW-0520">NAD</keyword>
<dbReference type="PIRSF" id="PIRSF000103">
    <property type="entry name" value="HIBADH"/>
    <property type="match status" value="1"/>
</dbReference>
<keyword evidence="7" id="KW-1185">Reference proteome</keyword>
<sequence>MTLKIGFVGLGMMGLPMLENLARGEENFEILAHDRDPARLERLAQHPAWNRTLRPAADLRALAGCDVVITMLPDSAVTNAVIEGEHGLAGVMRAGSVLLDMGSSNPAETLRLAPLLREAGVTLIDAPVSGAVAKAANGTLAIMIGADADGLERVRPVLARMGASLIHTGKVGSAHAMKALNNYVYAAGLLAASEALTIARRMDLDLDVFTEVLNASSGRNVATETKLRQFIVPGTYNGGFALALMAKDLRTADSLQALAGVSASQLSLCTALWQRALEAMPAGVDNTEIHRYLERLNACAPD</sequence>
<dbReference type="InterPro" id="IPR013328">
    <property type="entry name" value="6PGD_dom2"/>
</dbReference>
<protein>
    <submittedName>
        <fullName evidence="6">NAD(P)-dependent oxidoreductase</fullName>
    </submittedName>
</protein>
<dbReference type="InterPro" id="IPR006115">
    <property type="entry name" value="6PGDH_NADP-bd"/>
</dbReference>
<evidence type="ECO:0000256" key="1">
    <source>
        <dbReference type="ARBA" id="ARBA00023002"/>
    </source>
</evidence>
<dbReference type="GO" id="GO:0050661">
    <property type="term" value="F:NADP binding"/>
    <property type="evidence" value="ECO:0007669"/>
    <property type="project" value="InterPro"/>
</dbReference>
<feature type="domain" description="3-hydroxyisobutyrate dehydrogenase-like NAD-binding" evidence="5">
    <location>
        <begin position="172"/>
        <end position="293"/>
    </location>
</feature>
<dbReference type="RefSeq" id="WP_102771524.1">
    <property type="nucleotide sequence ID" value="NZ_POQS01000001.1"/>
</dbReference>
<dbReference type="Gene3D" id="3.40.50.720">
    <property type="entry name" value="NAD(P)-binding Rossmann-like Domain"/>
    <property type="match status" value="1"/>
</dbReference>
<evidence type="ECO:0000259" key="5">
    <source>
        <dbReference type="Pfam" id="PF14833"/>
    </source>
</evidence>